<evidence type="ECO:0000256" key="3">
    <source>
        <dbReference type="ARBA" id="ARBA00022989"/>
    </source>
</evidence>
<keyword evidence="4 5" id="KW-0472">Membrane</keyword>
<organism evidence="7">
    <name type="scientific">Thermogemmatispora argillosa</name>
    <dbReference type="NCBI Taxonomy" id="2045280"/>
    <lineage>
        <taxon>Bacteria</taxon>
        <taxon>Bacillati</taxon>
        <taxon>Chloroflexota</taxon>
        <taxon>Ktedonobacteria</taxon>
        <taxon>Thermogemmatisporales</taxon>
        <taxon>Thermogemmatisporaceae</taxon>
        <taxon>Thermogemmatispora</taxon>
    </lineage>
</organism>
<evidence type="ECO:0000256" key="2">
    <source>
        <dbReference type="ARBA" id="ARBA00022692"/>
    </source>
</evidence>
<dbReference type="InterPro" id="IPR013525">
    <property type="entry name" value="ABC2_TM"/>
</dbReference>
<feature type="domain" description="ABC transmembrane type-2" evidence="6">
    <location>
        <begin position="26"/>
        <end position="254"/>
    </location>
</feature>
<feature type="transmembrane region" description="Helical" evidence="5">
    <location>
        <begin position="175"/>
        <end position="195"/>
    </location>
</feature>
<dbReference type="InterPro" id="IPR051784">
    <property type="entry name" value="Nod_factor_ABC_transporter"/>
</dbReference>
<gene>
    <name evidence="7" type="ORF">KTA_06620</name>
</gene>
<dbReference type="PANTHER" id="PTHR43229:SF3">
    <property type="entry name" value="ABC-TYPE MULTIDRUG TRANSPORT SYSTEM, PERMEASE COMPONENT"/>
    <property type="match status" value="1"/>
</dbReference>
<feature type="transmembrane region" description="Helical" evidence="5">
    <location>
        <begin position="228"/>
        <end position="248"/>
    </location>
</feature>
<evidence type="ECO:0000313" key="7">
    <source>
        <dbReference type="EMBL" id="BBH92463.1"/>
    </source>
</evidence>
<dbReference type="InterPro" id="IPR047817">
    <property type="entry name" value="ABC2_TM_bact-type"/>
</dbReference>
<evidence type="ECO:0000259" key="6">
    <source>
        <dbReference type="PROSITE" id="PS51012"/>
    </source>
</evidence>
<name>A0A455SVL3_9CHLR</name>
<dbReference type="PROSITE" id="PS51012">
    <property type="entry name" value="ABC_TM2"/>
    <property type="match status" value="1"/>
</dbReference>
<feature type="transmembrane region" description="Helical" evidence="5">
    <location>
        <begin position="116"/>
        <end position="134"/>
    </location>
</feature>
<feature type="transmembrane region" description="Helical" evidence="5">
    <location>
        <begin position="26"/>
        <end position="43"/>
    </location>
</feature>
<protein>
    <recommendedName>
        <fullName evidence="5">Transport permease protein</fullName>
    </recommendedName>
</protein>
<reference evidence="7" key="1">
    <citation type="submission" date="2018-12" db="EMBL/GenBank/DDBJ databases">
        <title>Novel natural products biosynthetic potential of the class Ktedonobacteria.</title>
        <authorList>
            <person name="Zheng Y."/>
            <person name="Saitou A."/>
            <person name="Wang C.M."/>
            <person name="Toyoda A."/>
            <person name="Minakuchi Y."/>
            <person name="Sekiguchi Y."/>
            <person name="Ueda K."/>
            <person name="Takano H."/>
            <person name="Sakai Y."/>
            <person name="Yokota A."/>
            <person name="Yabe S."/>
        </authorList>
    </citation>
    <scope>NUCLEOTIDE SEQUENCE</scope>
    <source>
        <strain evidence="7">A3-2</strain>
    </source>
</reference>
<evidence type="ECO:0000256" key="5">
    <source>
        <dbReference type="RuleBase" id="RU361157"/>
    </source>
</evidence>
<accession>A0A455SVL3</accession>
<dbReference type="PRINTS" id="PR00164">
    <property type="entry name" value="ABC2TRNSPORT"/>
</dbReference>
<keyword evidence="5" id="KW-1003">Cell membrane</keyword>
<evidence type="ECO:0000256" key="1">
    <source>
        <dbReference type="ARBA" id="ARBA00004141"/>
    </source>
</evidence>
<keyword evidence="5" id="KW-0813">Transport</keyword>
<feature type="transmembrane region" description="Helical" evidence="5">
    <location>
        <begin position="140"/>
        <end position="163"/>
    </location>
</feature>
<dbReference type="EMBL" id="AP019377">
    <property type="protein sequence ID" value="BBH92463.1"/>
    <property type="molecule type" value="Genomic_DNA"/>
</dbReference>
<evidence type="ECO:0000256" key="4">
    <source>
        <dbReference type="ARBA" id="ARBA00023136"/>
    </source>
</evidence>
<dbReference type="GO" id="GO:0043190">
    <property type="term" value="C:ATP-binding cassette (ABC) transporter complex"/>
    <property type="evidence" value="ECO:0007669"/>
    <property type="project" value="InterPro"/>
</dbReference>
<keyword evidence="2 5" id="KW-0812">Transmembrane</keyword>
<sequence length="256" mass="27660">MSRMQLLSSVANLWLRHIRQTWRQPIWVIFGLFQPLCYLLLFAPLLQNLKGIPAIPAGKTITIYVPGLLVMMALFGAGYAGFGLVAELQSGFVERLLVAPIPRAALPLSRILQDSLTLLIQVLLICLIALPLGLQISPGGFLLALPLLTLLGLGLAACSYALALLLRSAEALSSLLNMVSLPLLLLSGIMLPLTLAPSPLQAIARFNPLTYIVDGERALFLGRLGEAAIWQGYLCASLLAFLALGWCLRSLKRAVL</sequence>
<dbReference type="Pfam" id="PF01061">
    <property type="entry name" value="ABC2_membrane"/>
    <property type="match status" value="1"/>
</dbReference>
<proteinExistence type="inferred from homology"/>
<dbReference type="GO" id="GO:0140359">
    <property type="term" value="F:ABC-type transporter activity"/>
    <property type="evidence" value="ECO:0007669"/>
    <property type="project" value="InterPro"/>
</dbReference>
<keyword evidence="3 5" id="KW-1133">Transmembrane helix</keyword>
<comment type="similarity">
    <text evidence="5">Belongs to the ABC-2 integral membrane protein family.</text>
</comment>
<dbReference type="PANTHER" id="PTHR43229">
    <property type="entry name" value="NODULATION PROTEIN J"/>
    <property type="match status" value="1"/>
</dbReference>
<dbReference type="InterPro" id="IPR000412">
    <property type="entry name" value="ABC_2_transport"/>
</dbReference>
<dbReference type="AlphaFoldDB" id="A0A455SVL3"/>
<feature type="transmembrane region" description="Helical" evidence="5">
    <location>
        <begin position="63"/>
        <end position="86"/>
    </location>
</feature>
<dbReference type="PIRSF" id="PIRSF006648">
    <property type="entry name" value="DrrB"/>
    <property type="match status" value="1"/>
</dbReference>
<comment type="subcellular location">
    <subcellularLocation>
        <location evidence="5">Cell membrane</location>
        <topology evidence="5">Multi-pass membrane protein</topology>
    </subcellularLocation>
    <subcellularLocation>
        <location evidence="1">Membrane</location>
        <topology evidence="1">Multi-pass membrane protein</topology>
    </subcellularLocation>
</comment>